<dbReference type="AlphaFoldDB" id="A0A232LPY3"/>
<feature type="compositionally biased region" description="Low complexity" evidence="1">
    <location>
        <begin position="65"/>
        <end position="76"/>
    </location>
</feature>
<dbReference type="EMBL" id="NPHW01005982">
    <property type="protein sequence ID" value="OXV06223.1"/>
    <property type="molecule type" value="Genomic_DNA"/>
</dbReference>
<sequence length="215" mass="22720">MATMSPQVPQHIFTLLSHLSSRPGVQSTLILSRKDGSIIQSTGLLAPSQTQPQPRRNAVPSGEISVSSPSEPASSSNDAPNLPDLSSINQQPYKPSQAEALAAHIHAFVLSASALGVSLSHPPSTASFAEDGYRGRSSNVNGAEEGVGNGTIDEDVEEAENRDKEEGDEVKLLRLRTKKHEIVVVPDRKYLLCVVHDTSGMLSTAGGGGGFFSPR</sequence>
<gene>
    <name evidence="2" type="ORF">Egran_06010</name>
</gene>
<protein>
    <recommendedName>
        <fullName evidence="4">Roadblock/LAMTOR2 domain-containing protein</fullName>
    </recommendedName>
</protein>
<name>A0A232LPY3_9EURO</name>
<evidence type="ECO:0008006" key="4">
    <source>
        <dbReference type="Google" id="ProtNLM"/>
    </source>
</evidence>
<evidence type="ECO:0000313" key="2">
    <source>
        <dbReference type="EMBL" id="OXV06223.1"/>
    </source>
</evidence>
<dbReference type="OrthoDB" id="9985637at2759"/>
<evidence type="ECO:0000313" key="3">
    <source>
        <dbReference type="Proteomes" id="UP000243515"/>
    </source>
</evidence>
<organism evidence="2 3">
    <name type="scientific">Elaphomyces granulatus</name>
    <dbReference type="NCBI Taxonomy" id="519963"/>
    <lineage>
        <taxon>Eukaryota</taxon>
        <taxon>Fungi</taxon>
        <taxon>Dikarya</taxon>
        <taxon>Ascomycota</taxon>
        <taxon>Pezizomycotina</taxon>
        <taxon>Eurotiomycetes</taxon>
        <taxon>Eurotiomycetidae</taxon>
        <taxon>Eurotiales</taxon>
        <taxon>Elaphomycetaceae</taxon>
        <taxon>Elaphomyces</taxon>
    </lineage>
</organism>
<keyword evidence="3" id="KW-1185">Reference proteome</keyword>
<feature type="compositionally biased region" description="Polar residues" evidence="1">
    <location>
        <begin position="43"/>
        <end position="54"/>
    </location>
</feature>
<feature type="region of interest" description="Disordered" evidence="1">
    <location>
        <begin position="43"/>
        <end position="91"/>
    </location>
</feature>
<reference evidence="2 3" key="1">
    <citation type="journal article" date="2015" name="Environ. Microbiol.">
        <title>Metagenome sequence of Elaphomyces granulatus from sporocarp tissue reveals Ascomycota ectomycorrhizal fingerprints of genome expansion and a Proteobacteria-rich microbiome.</title>
        <authorList>
            <person name="Quandt C.A."/>
            <person name="Kohler A."/>
            <person name="Hesse C.N."/>
            <person name="Sharpton T.J."/>
            <person name="Martin F."/>
            <person name="Spatafora J.W."/>
        </authorList>
    </citation>
    <scope>NUCLEOTIDE SEQUENCE [LARGE SCALE GENOMIC DNA]</scope>
    <source>
        <strain evidence="2 3">OSC145934</strain>
    </source>
</reference>
<proteinExistence type="predicted"/>
<feature type="compositionally biased region" description="Basic and acidic residues" evidence="1">
    <location>
        <begin position="159"/>
        <end position="168"/>
    </location>
</feature>
<accession>A0A232LPY3</accession>
<dbReference type="PANTHER" id="PTHR10779">
    <property type="entry name" value="DYNEIN LIGHT CHAIN ROADBLOCK"/>
    <property type="match status" value="1"/>
</dbReference>
<evidence type="ECO:0000256" key="1">
    <source>
        <dbReference type="SAM" id="MobiDB-lite"/>
    </source>
</evidence>
<feature type="region of interest" description="Disordered" evidence="1">
    <location>
        <begin position="120"/>
        <end position="168"/>
    </location>
</feature>
<comment type="caution">
    <text evidence="2">The sequence shown here is derived from an EMBL/GenBank/DDBJ whole genome shotgun (WGS) entry which is preliminary data.</text>
</comment>
<dbReference type="Proteomes" id="UP000243515">
    <property type="component" value="Unassembled WGS sequence"/>
</dbReference>
<dbReference type="SUPFAM" id="SSF103196">
    <property type="entry name" value="Roadblock/LC7 domain"/>
    <property type="match status" value="1"/>
</dbReference>
<dbReference type="Gene3D" id="3.30.450.30">
    <property type="entry name" value="Dynein light chain 2a, cytoplasmic"/>
    <property type="match status" value="1"/>
</dbReference>